<gene>
    <name evidence="1" type="ORF">CNEO_42287</name>
</gene>
<comment type="caution">
    <text evidence="1">The sequence shown here is derived from an EMBL/GenBank/DDBJ whole genome shotgun (WGS) entry which is preliminary data.</text>
</comment>
<organism evidence="1 2">
    <name type="scientific">Clostridium neonatale</name>
    <dbReference type="NCBI Taxonomy" id="137838"/>
    <lineage>
        <taxon>Bacteria</taxon>
        <taxon>Bacillati</taxon>
        <taxon>Bacillota</taxon>
        <taxon>Clostridia</taxon>
        <taxon>Eubacteriales</taxon>
        <taxon>Clostridiaceae</taxon>
        <taxon>Clostridium</taxon>
    </lineage>
</organism>
<protein>
    <submittedName>
        <fullName evidence="1">Uncharacterized protein</fullName>
    </submittedName>
</protein>
<dbReference type="Proteomes" id="UP000789738">
    <property type="component" value="Unassembled WGS sequence"/>
</dbReference>
<dbReference type="AlphaFoldDB" id="A0AA86MJL8"/>
<proteinExistence type="predicted"/>
<evidence type="ECO:0000313" key="2">
    <source>
        <dbReference type="Proteomes" id="UP000789738"/>
    </source>
</evidence>
<sequence>MNINKKENILVVSELLLSIKLENKNNKINEKIIFIMFKGLIIHTPPHLRI</sequence>
<accession>A0AA86MJL8</accession>
<reference evidence="1" key="1">
    <citation type="submission" date="2021-10" db="EMBL/GenBank/DDBJ databases">
        <authorList>
            <person name="Mesa V."/>
        </authorList>
    </citation>
    <scope>NUCLEOTIDE SEQUENCE</scope>
    <source>
        <strain evidence="1">CC3_PB</strain>
    </source>
</reference>
<evidence type="ECO:0000313" key="1">
    <source>
        <dbReference type="EMBL" id="CAG9706158.1"/>
    </source>
</evidence>
<dbReference type="EMBL" id="CAKJVE010000004">
    <property type="protein sequence ID" value="CAG9706158.1"/>
    <property type="molecule type" value="Genomic_DNA"/>
</dbReference>
<name>A0AA86MJL8_9CLOT</name>